<dbReference type="InterPro" id="IPR017853">
    <property type="entry name" value="GH"/>
</dbReference>
<dbReference type="AlphaFoldDB" id="A0A8S1BJC0"/>
<dbReference type="OrthoDB" id="65569at2759"/>
<dbReference type="PANTHER" id="PTHR10353:SF36">
    <property type="entry name" value="LP05116P"/>
    <property type="match status" value="1"/>
</dbReference>
<dbReference type="Pfam" id="PF00232">
    <property type="entry name" value="Glyco_hydro_1"/>
    <property type="match status" value="1"/>
</dbReference>
<dbReference type="Gene3D" id="3.20.20.80">
    <property type="entry name" value="Glycosidases"/>
    <property type="match status" value="1"/>
</dbReference>
<accession>A0A8S1BJC0</accession>
<evidence type="ECO:0000256" key="3">
    <source>
        <dbReference type="ARBA" id="ARBA00022801"/>
    </source>
</evidence>
<dbReference type="GO" id="GO:0005975">
    <property type="term" value="P:carbohydrate metabolic process"/>
    <property type="evidence" value="ECO:0007669"/>
    <property type="project" value="InterPro"/>
</dbReference>
<name>A0A8S1BJC0_ARCPL</name>
<evidence type="ECO:0008006" key="10">
    <source>
        <dbReference type="Google" id="ProtNLM"/>
    </source>
</evidence>
<comment type="caution">
    <text evidence="8">The sequence shown here is derived from an EMBL/GenBank/DDBJ whole genome shotgun (WGS) entry which is preliminary data.</text>
</comment>
<keyword evidence="3" id="KW-0378">Hydrolase</keyword>
<evidence type="ECO:0000256" key="6">
    <source>
        <dbReference type="RuleBase" id="RU003690"/>
    </source>
</evidence>
<dbReference type="InterPro" id="IPR001360">
    <property type="entry name" value="Glyco_hydro_1"/>
</dbReference>
<keyword evidence="4" id="KW-0325">Glycoprotein</keyword>
<evidence type="ECO:0000256" key="5">
    <source>
        <dbReference type="ARBA" id="ARBA00023295"/>
    </source>
</evidence>
<dbReference type="InterPro" id="IPR033132">
    <property type="entry name" value="GH_1_N_CS"/>
</dbReference>
<dbReference type="PANTHER" id="PTHR10353">
    <property type="entry name" value="GLYCOSYL HYDROLASE"/>
    <property type="match status" value="1"/>
</dbReference>
<sequence length="511" mass="58683">MRFFVLCLFNFLIGCHGYADTKKRSFPPTFMFGVASSAYQIEGAWDEDGKGESIWDRFVHEDPERIADGYNGDVASDSYHLWRRDVEMLRELGVHFYRFSISWSRVMPTGLSNSINEAGFAYYDNLIDELLKYKIMPMVTLYHFDLPQYLQDLGGWINPLSSEWFEDYAAEVFKRYAHKVPFWITINQPKSICMDGYESNVLAPAVNSKTVGGYECTKNVLLAHAKAYRIYQTLYKTEHQGNVGISIELNWYDPVKNNTENAAAVARARAFQIDLYMHPIFSETGNFPNLVREIVARKSKEQGFTSSRLPNLTAEEIKLIRGSADFVGMNHYTSFLVQNSKKQYESPSLDDDIGVELSYRSEWKPSKSSWLKNTPYGIYRACIHVNINYNYPPMIVTEHGWSTGTGLGDKSRADNLRHYLNSLLLAMEDGTKLKGYAAWSLMDNVEWTAGTSERFGLYQVDFNSPTKNRTARLSALVYKNIIKTREVNLEWMPESLQIEIDQPNKLSNNIL</sequence>
<evidence type="ECO:0000256" key="4">
    <source>
        <dbReference type="ARBA" id="ARBA00023180"/>
    </source>
</evidence>
<comment type="similarity">
    <text evidence="1 6">Belongs to the glycosyl hydrolase 1 family.</text>
</comment>
<evidence type="ECO:0000256" key="2">
    <source>
        <dbReference type="ARBA" id="ARBA00011738"/>
    </source>
</evidence>
<dbReference type="SUPFAM" id="SSF51445">
    <property type="entry name" value="(Trans)glycosidases"/>
    <property type="match status" value="1"/>
</dbReference>
<gene>
    <name evidence="8" type="ORF">APLA_LOCUS16540</name>
</gene>
<dbReference type="EMBL" id="CADEBC010000598">
    <property type="protein sequence ID" value="CAB3258493.1"/>
    <property type="molecule type" value="Genomic_DNA"/>
</dbReference>
<dbReference type="FunFam" id="3.20.20.80:FF:000013">
    <property type="entry name" value="lactase-phlorizin hydrolase"/>
    <property type="match status" value="1"/>
</dbReference>
<dbReference type="Proteomes" id="UP000494106">
    <property type="component" value="Unassembled WGS sequence"/>
</dbReference>
<dbReference type="PRINTS" id="PR00131">
    <property type="entry name" value="GLHYDRLASE1"/>
</dbReference>
<evidence type="ECO:0000313" key="8">
    <source>
        <dbReference type="EMBL" id="CAB3258493.1"/>
    </source>
</evidence>
<organism evidence="8 9">
    <name type="scientific">Arctia plantaginis</name>
    <name type="common">Wood tiger moth</name>
    <name type="synonym">Phalaena plantaginis</name>
    <dbReference type="NCBI Taxonomy" id="874455"/>
    <lineage>
        <taxon>Eukaryota</taxon>
        <taxon>Metazoa</taxon>
        <taxon>Ecdysozoa</taxon>
        <taxon>Arthropoda</taxon>
        <taxon>Hexapoda</taxon>
        <taxon>Insecta</taxon>
        <taxon>Pterygota</taxon>
        <taxon>Neoptera</taxon>
        <taxon>Endopterygota</taxon>
        <taxon>Lepidoptera</taxon>
        <taxon>Glossata</taxon>
        <taxon>Ditrysia</taxon>
        <taxon>Noctuoidea</taxon>
        <taxon>Erebidae</taxon>
        <taxon>Arctiinae</taxon>
        <taxon>Arctia</taxon>
    </lineage>
</organism>
<reference evidence="8 9" key="1">
    <citation type="submission" date="2020-04" db="EMBL/GenBank/DDBJ databases">
        <authorList>
            <person name="Wallbank WR R."/>
            <person name="Pardo Diaz C."/>
            <person name="Kozak K."/>
            <person name="Martin S."/>
            <person name="Jiggins C."/>
            <person name="Moest M."/>
            <person name="Warren A I."/>
            <person name="Byers J.R.P. K."/>
            <person name="Montejo-Kovacevich G."/>
            <person name="Yen C E."/>
        </authorList>
    </citation>
    <scope>NUCLEOTIDE SEQUENCE [LARGE SCALE GENOMIC DNA]</scope>
</reference>
<evidence type="ECO:0000313" key="9">
    <source>
        <dbReference type="Proteomes" id="UP000494106"/>
    </source>
</evidence>
<keyword evidence="9" id="KW-1185">Reference proteome</keyword>
<feature type="signal peptide" evidence="7">
    <location>
        <begin position="1"/>
        <end position="17"/>
    </location>
</feature>
<keyword evidence="7" id="KW-0732">Signal</keyword>
<evidence type="ECO:0000256" key="7">
    <source>
        <dbReference type="SAM" id="SignalP"/>
    </source>
</evidence>
<keyword evidence="5" id="KW-0326">Glycosidase</keyword>
<dbReference type="GO" id="GO:0008422">
    <property type="term" value="F:beta-glucosidase activity"/>
    <property type="evidence" value="ECO:0007669"/>
    <property type="project" value="TreeGrafter"/>
</dbReference>
<dbReference type="PROSITE" id="PS00653">
    <property type="entry name" value="GLYCOSYL_HYDROL_F1_2"/>
    <property type="match status" value="1"/>
</dbReference>
<evidence type="ECO:0000256" key="1">
    <source>
        <dbReference type="ARBA" id="ARBA00010838"/>
    </source>
</evidence>
<proteinExistence type="inferred from homology"/>
<protein>
    <recommendedName>
        <fullName evidence="10">Myrosinase 1-like</fullName>
    </recommendedName>
</protein>
<comment type="subunit">
    <text evidence="2">Homodimer.</text>
</comment>
<dbReference type="PROSITE" id="PS51257">
    <property type="entry name" value="PROKAR_LIPOPROTEIN"/>
    <property type="match status" value="1"/>
</dbReference>
<feature type="chain" id="PRO_5035877145" description="Myrosinase 1-like" evidence="7">
    <location>
        <begin position="18"/>
        <end position="511"/>
    </location>
</feature>